<gene>
    <name evidence="1" type="ORF">CLUMA_CG017468</name>
</gene>
<dbReference type="Proteomes" id="UP000183832">
    <property type="component" value="Unassembled WGS sequence"/>
</dbReference>
<name>A0A1J1IW91_9DIPT</name>
<sequence>MMVFEKRGDRAFYHALHRTNGQKSRLTRQISRGTSESESLKLCDGNQKQPFKLGAFSKLFIIEQTTYIHGN</sequence>
<proteinExistence type="predicted"/>
<organism evidence="1 2">
    <name type="scientific">Clunio marinus</name>
    <dbReference type="NCBI Taxonomy" id="568069"/>
    <lineage>
        <taxon>Eukaryota</taxon>
        <taxon>Metazoa</taxon>
        <taxon>Ecdysozoa</taxon>
        <taxon>Arthropoda</taxon>
        <taxon>Hexapoda</taxon>
        <taxon>Insecta</taxon>
        <taxon>Pterygota</taxon>
        <taxon>Neoptera</taxon>
        <taxon>Endopterygota</taxon>
        <taxon>Diptera</taxon>
        <taxon>Nematocera</taxon>
        <taxon>Chironomoidea</taxon>
        <taxon>Chironomidae</taxon>
        <taxon>Clunio</taxon>
    </lineage>
</organism>
<protein>
    <submittedName>
        <fullName evidence="1">CLUMA_CG017468, isoform A</fullName>
    </submittedName>
</protein>
<dbReference type="EMBL" id="CVRI01000063">
    <property type="protein sequence ID" value="CRL04376.1"/>
    <property type="molecule type" value="Genomic_DNA"/>
</dbReference>
<reference evidence="1 2" key="1">
    <citation type="submission" date="2015-04" db="EMBL/GenBank/DDBJ databases">
        <authorList>
            <person name="Syromyatnikov M.Y."/>
            <person name="Popov V.N."/>
        </authorList>
    </citation>
    <scope>NUCLEOTIDE SEQUENCE [LARGE SCALE GENOMIC DNA]</scope>
</reference>
<keyword evidence="2" id="KW-1185">Reference proteome</keyword>
<evidence type="ECO:0000313" key="2">
    <source>
        <dbReference type="Proteomes" id="UP000183832"/>
    </source>
</evidence>
<evidence type="ECO:0000313" key="1">
    <source>
        <dbReference type="EMBL" id="CRL04376.1"/>
    </source>
</evidence>
<dbReference type="AlphaFoldDB" id="A0A1J1IW91"/>
<accession>A0A1J1IW91</accession>